<dbReference type="GO" id="GO:0046475">
    <property type="term" value="P:glycerophospholipid catabolic process"/>
    <property type="evidence" value="ECO:0007669"/>
    <property type="project" value="TreeGrafter"/>
</dbReference>
<feature type="transmembrane region" description="Helical" evidence="2">
    <location>
        <begin position="332"/>
        <end position="357"/>
    </location>
</feature>
<gene>
    <name evidence="3" type="ORF">VI08_10865</name>
</gene>
<dbReference type="RefSeq" id="WP_045829595.1">
    <property type="nucleotide sequence ID" value="NZ_JZRB01000021.1"/>
</dbReference>
<evidence type="ECO:0000256" key="2">
    <source>
        <dbReference type="SAM" id="Phobius"/>
    </source>
</evidence>
<evidence type="ECO:0000313" key="3">
    <source>
        <dbReference type="EMBL" id="KJV33850.1"/>
    </source>
</evidence>
<dbReference type="SUPFAM" id="SSF52151">
    <property type="entry name" value="FabD/lysophospholipase-like"/>
    <property type="match status" value="2"/>
</dbReference>
<proteinExistence type="predicted"/>
<reference evidence="3 4" key="1">
    <citation type="submission" date="2015-03" db="EMBL/GenBank/DDBJ databases">
        <title>Draft genome sequence of Luteibacter yeojuensis strain SU11.</title>
        <authorList>
            <person name="Sulaiman J."/>
            <person name="Priya K."/>
            <person name="Chan K.-G."/>
        </authorList>
    </citation>
    <scope>NUCLEOTIDE SEQUENCE [LARGE SCALE GENOMIC DNA]</scope>
    <source>
        <strain evidence="3 4">SU11</strain>
    </source>
</reference>
<feature type="transmembrane region" description="Helical" evidence="2">
    <location>
        <begin position="136"/>
        <end position="157"/>
    </location>
</feature>
<sequence length="1171" mass="124293">MATTQEDDALATRRARAGIPADAPRLGLAFSGGGIRSATFCLGVLRALARHKLLRRFDYLSTVSGGGYAGSAFGRLFHAGDGGDAAAVEDGLGRDDTSFLWWLRNNGRFLAPAGAGDLFQTWATQLRGFIATQVEVAVLAIVLACLITLPHLAYTALPDDSWSPPVVVSLWWWLLPIPAVMAAIACYGYWFLGRANLAGLVTALASGFASVTLAMRAYASHDAVEQAVWTGCALFFGPGPLAWIAARISSALRTEEANRVRYARAFAAFNGLFALVFLIGAVDMLSWYVRSRLGNLHAGVSLFTGAGVATVVLAIVRAVMPMTQSNGKAGAPLSLGLIAQVFGLLTLALIVLFWTTIFQFLVFPPDQSGTGVFQHAWVRWLAAALVVVVYLLINGRAMGQLNQSSLHMFYRSRLARTYVAVGNAPVPGSTARTRFPEAMLAPVTRGTTEAIVKVTELLPGDDVALPDYAPYRYGGPIHLVNCCINQTVDDRTGTYNADRKGVSLSVSALGVETGTHHPNAAVLPTLARTTLAEWVAISGAALGSGMGSLTQSGTAALLFLSGLRLGYWQRNLSDEPPPRRGIVAKYQALVREMLARFPGLRDADWYLSDGGHFDNTGVYALLKRELDLIVLVDCGADPDYRFADVENLVRKARIDYDAGIAFVDPLQLAPVAGDDAARFGTPDTMTSDPGPAHLLLARIAYASGAKGTLLIVKPRLPEGLPLDVAGYADREPTFPQQSTTQQFFSESQWESYCQLGVCLGSSITAGMLDKLTSWAWQAGVVGTQATALTPATVPPSRFRQMATTVGTSIGLGAIFTAALAAWQSIDAARKQDAALQAATVQKTQDITAKAVALGGSLQPGTAFDDGMRAKIADLLRDLATVQMPDRLRERVAGLVEPLSSACDATTDPQAQASCEYYANVLAWRTSVPPTAWESAMRDYDRWRDPSQALDESYASTTGNEAPAPAPPPPAPEASPPPPPPPPEAAPATPTSGYVAESGSPRERYGARPGSMPPPENATQATATAPAPTYAPTPAPAPMPAPTLSPAELEDQVRNACGQPGQPFTLYTQVYDEATRSMAASVLARVHALGLVVPGIENVSNTASRNGTRAPFEWRAPTVLYASSGASCANALVAWANATLPELAHVKARAVALPPGTGKAETLELWLPRKRM</sequence>
<feature type="transmembrane region" description="Helical" evidence="2">
    <location>
        <begin position="377"/>
        <end position="393"/>
    </location>
</feature>
<evidence type="ECO:0000256" key="1">
    <source>
        <dbReference type="SAM" id="MobiDB-lite"/>
    </source>
</evidence>
<comment type="caution">
    <text evidence="3">The sequence shown here is derived from an EMBL/GenBank/DDBJ whole genome shotgun (WGS) entry which is preliminary data.</text>
</comment>
<feature type="transmembrane region" description="Helical" evidence="2">
    <location>
        <begin position="28"/>
        <end position="49"/>
    </location>
</feature>
<dbReference type="PANTHER" id="PTHR10728:SF40">
    <property type="entry name" value="PATATIN FAMILY PROTEIN"/>
    <property type="match status" value="1"/>
</dbReference>
<keyword evidence="4" id="KW-1185">Reference proteome</keyword>
<dbReference type="Gene3D" id="3.40.1090.10">
    <property type="entry name" value="Cytosolic phospholipase A2 catalytic domain"/>
    <property type="match status" value="2"/>
</dbReference>
<dbReference type="GO" id="GO:0004623">
    <property type="term" value="F:phospholipase A2 activity"/>
    <property type="evidence" value="ECO:0007669"/>
    <property type="project" value="TreeGrafter"/>
</dbReference>
<accession>A0A0F3KRF8</accession>
<dbReference type="GO" id="GO:0005829">
    <property type="term" value="C:cytosol"/>
    <property type="evidence" value="ECO:0007669"/>
    <property type="project" value="TreeGrafter"/>
</dbReference>
<name>A0A0F3KRF8_9GAMM</name>
<dbReference type="AlphaFoldDB" id="A0A0F3KRF8"/>
<evidence type="ECO:0000313" key="4">
    <source>
        <dbReference type="Proteomes" id="UP000033651"/>
    </source>
</evidence>
<feature type="transmembrane region" description="Helical" evidence="2">
    <location>
        <begin position="197"/>
        <end position="215"/>
    </location>
</feature>
<keyword evidence="2" id="KW-1133">Transmembrane helix</keyword>
<protein>
    <submittedName>
        <fullName evidence="3">Uncharacterized protein</fullName>
    </submittedName>
</protein>
<dbReference type="InterPro" id="IPR016035">
    <property type="entry name" value="Acyl_Trfase/lysoPLipase"/>
</dbReference>
<dbReference type="PATRIC" id="fig|345309.4.peg.1513"/>
<organism evidence="3 4">
    <name type="scientific">Luteibacter yeojuensis</name>
    <dbReference type="NCBI Taxonomy" id="345309"/>
    <lineage>
        <taxon>Bacteria</taxon>
        <taxon>Pseudomonadati</taxon>
        <taxon>Pseudomonadota</taxon>
        <taxon>Gammaproteobacteria</taxon>
        <taxon>Lysobacterales</taxon>
        <taxon>Rhodanobacteraceae</taxon>
        <taxon>Luteibacter</taxon>
    </lineage>
</organism>
<feature type="transmembrane region" description="Helical" evidence="2">
    <location>
        <begin position="169"/>
        <end position="190"/>
    </location>
</feature>
<feature type="compositionally biased region" description="Pro residues" evidence="1">
    <location>
        <begin position="1028"/>
        <end position="1042"/>
    </location>
</feature>
<keyword evidence="2" id="KW-0812">Transmembrane</keyword>
<dbReference type="EMBL" id="JZRB01000021">
    <property type="protein sequence ID" value="KJV33850.1"/>
    <property type="molecule type" value="Genomic_DNA"/>
</dbReference>
<feature type="transmembrane region" description="Helical" evidence="2">
    <location>
        <begin position="267"/>
        <end position="288"/>
    </location>
</feature>
<dbReference type="Proteomes" id="UP000033651">
    <property type="component" value="Unassembled WGS sequence"/>
</dbReference>
<feature type="compositionally biased region" description="Pro residues" evidence="1">
    <location>
        <begin position="963"/>
        <end position="984"/>
    </location>
</feature>
<dbReference type="PANTHER" id="PTHR10728">
    <property type="entry name" value="CYTOSOLIC PHOSPHOLIPASE A2"/>
    <property type="match status" value="1"/>
</dbReference>
<feature type="region of interest" description="Disordered" evidence="1">
    <location>
        <begin position="949"/>
        <end position="1044"/>
    </location>
</feature>
<keyword evidence="2" id="KW-0472">Membrane</keyword>
<feature type="transmembrane region" description="Helical" evidence="2">
    <location>
        <begin position="227"/>
        <end position="246"/>
    </location>
</feature>
<feature type="transmembrane region" description="Helical" evidence="2">
    <location>
        <begin position="300"/>
        <end position="320"/>
    </location>
</feature>
<feature type="compositionally biased region" description="Low complexity" evidence="1">
    <location>
        <begin position="1016"/>
        <end position="1027"/>
    </location>
</feature>